<proteinExistence type="predicted"/>
<dbReference type="STRING" id="1561998.A0A1I7SXG0"/>
<feature type="compositionally biased region" description="Low complexity" evidence="2">
    <location>
        <begin position="101"/>
        <end position="113"/>
    </location>
</feature>
<dbReference type="Gene3D" id="1.10.20.10">
    <property type="entry name" value="Histone, subunit A"/>
    <property type="match status" value="1"/>
</dbReference>
<dbReference type="GO" id="GO:0006352">
    <property type="term" value="P:DNA-templated transcription initiation"/>
    <property type="evidence" value="ECO:0007669"/>
    <property type="project" value="InterPro"/>
</dbReference>
<dbReference type="SUPFAM" id="SSF47113">
    <property type="entry name" value="Histone-fold"/>
    <property type="match status" value="1"/>
</dbReference>
<evidence type="ECO:0000313" key="4">
    <source>
        <dbReference type="Proteomes" id="UP000095282"/>
    </source>
</evidence>
<feature type="compositionally biased region" description="Low complexity" evidence="2">
    <location>
        <begin position="205"/>
        <end position="215"/>
    </location>
</feature>
<dbReference type="WBParaSite" id="Csp11.Scaffold126.g564.t1">
    <property type="protein sequence ID" value="Csp11.Scaffold126.g564.t1"/>
    <property type="gene ID" value="Csp11.Scaffold126.g564"/>
</dbReference>
<dbReference type="InterPro" id="IPR003228">
    <property type="entry name" value="TFIID_TAF12_dom"/>
</dbReference>
<dbReference type="GO" id="GO:0005669">
    <property type="term" value="C:transcription factor TFIID complex"/>
    <property type="evidence" value="ECO:0007669"/>
    <property type="project" value="InterPro"/>
</dbReference>
<dbReference type="Pfam" id="PF03847">
    <property type="entry name" value="TFIID_20kDa"/>
    <property type="match status" value="1"/>
</dbReference>
<sequence length="339" mass="37549">MDDHSLPPSPNNHLIVQANPQIAAALSVPSPMQQGQPTQNLQNPEIVHFVSPSQMGGMAGPMRMPIQQPNRPMPYPSPQMRGQGPPTQHYSPMGIQQQQQFAPNGQQMQMQPRSMPPPNQGGQMPMGMSQGPGPSSHPMGMVNGPPPHMVQQQPGGGAPHFMPNSPMPPSQLMPMQQQQQQQQQHPQPPPSQQMQHPAPPPQQQVPPSSQQQQQQTVNTVPCGTIMDKSKLDDLMQQISSTTVLEESVKDVLVDYADDFVSSLIDKACKMIKNREAKKIESRDIEFILKNIYNMPVVPRAATHIFGTQNETIDLSKEKHMPTEAHKQRVALIKKQLKKI</sequence>
<dbReference type="PANTHER" id="PTHR21614:SF0">
    <property type="entry name" value="GEO08385P1"/>
    <property type="match status" value="1"/>
</dbReference>
<keyword evidence="4" id="KW-1185">Reference proteome</keyword>
<name>A0A1I7SXG0_9PELO</name>
<dbReference type="InterPro" id="IPR009072">
    <property type="entry name" value="Histone-fold"/>
</dbReference>
<dbReference type="GO" id="GO:0005802">
    <property type="term" value="C:trans-Golgi network"/>
    <property type="evidence" value="ECO:0007669"/>
    <property type="project" value="TreeGrafter"/>
</dbReference>
<feature type="compositionally biased region" description="Low complexity" evidence="2">
    <location>
        <begin position="172"/>
        <end position="185"/>
    </location>
</feature>
<dbReference type="CDD" id="cd07981">
    <property type="entry name" value="HFD_TAF12"/>
    <property type="match status" value="1"/>
</dbReference>
<dbReference type="FunFam" id="1.10.20.10:FF:000123">
    <property type="entry name" value="TAF (TBP-associated transcription factor) family"/>
    <property type="match status" value="1"/>
</dbReference>
<accession>A0A1I7SXG0</accession>
<dbReference type="PANTHER" id="PTHR21614">
    <property type="entry name" value="SHORT COILED COIL PROTEIN"/>
    <property type="match status" value="1"/>
</dbReference>
<evidence type="ECO:0000256" key="2">
    <source>
        <dbReference type="SAM" id="MobiDB-lite"/>
    </source>
</evidence>
<evidence type="ECO:0000256" key="1">
    <source>
        <dbReference type="ARBA" id="ARBA00017484"/>
    </source>
</evidence>
<feature type="domain" description="Transcription initiation factor TFIID subunit 12" evidence="3">
    <location>
        <begin position="228"/>
        <end position="294"/>
    </location>
</feature>
<feature type="region of interest" description="Disordered" evidence="2">
    <location>
        <begin position="101"/>
        <end position="217"/>
    </location>
</feature>
<dbReference type="AlphaFoldDB" id="A0A1I7SXG0"/>
<dbReference type="Proteomes" id="UP000095282">
    <property type="component" value="Unplaced"/>
</dbReference>
<dbReference type="GO" id="GO:0046982">
    <property type="term" value="F:protein heterodimerization activity"/>
    <property type="evidence" value="ECO:0007669"/>
    <property type="project" value="InterPro"/>
</dbReference>
<reference evidence="5" key="1">
    <citation type="submission" date="2016-11" db="UniProtKB">
        <authorList>
            <consortium name="WormBaseParasite"/>
        </authorList>
    </citation>
    <scope>IDENTIFICATION</scope>
</reference>
<protein>
    <recommendedName>
        <fullName evidence="1">Transcription initiation factor TFIID subunit 12</fullName>
    </recommendedName>
</protein>
<evidence type="ECO:0000313" key="5">
    <source>
        <dbReference type="WBParaSite" id="Csp11.Scaffold126.g564.t1"/>
    </source>
</evidence>
<organism evidence="4 5">
    <name type="scientific">Caenorhabditis tropicalis</name>
    <dbReference type="NCBI Taxonomy" id="1561998"/>
    <lineage>
        <taxon>Eukaryota</taxon>
        <taxon>Metazoa</taxon>
        <taxon>Ecdysozoa</taxon>
        <taxon>Nematoda</taxon>
        <taxon>Chromadorea</taxon>
        <taxon>Rhabditida</taxon>
        <taxon>Rhabditina</taxon>
        <taxon>Rhabditomorpha</taxon>
        <taxon>Rhabditoidea</taxon>
        <taxon>Rhabditidae</taxon>
        <taxon>Peloderinae</taxon>
        <taxon>Caenorhabditis</taxon>
    </lineage>
</organism>
<dbReference type="eggNOG" id="KOG1142">
    <property type="taxonomic scope" value="Eukaryota"/>
</dbReference>
<feature type="compositionally biased region" description="Pro residues" evidence="2">
    <location>
        <begin position="186"/>
        <end position="204"/>
    </location>
</feature>
<feature type="compositionally biased region" description="Low complexity" evidence="2">
    <location>
        <begin position="120"/>
        <end position="141"/>
    </location>
</feature>
<evidence type="ECO:0000259" key="3">
    <source>
        <dbReference type="Pfam" id="PF03847"/>
    </source>
</evidence>